<dbReference type="GO" id="GO:0003677">
    <property type="term" value="F:DNA binding"/>
    <property type="evidence" value="ECO:0007669"/>
    <property type="project" value="UniProtKB-KW"/>
</dbReference>
<sequence>MLEVGLKTKNLAQLYELEFGPDYLTKHAAPLYIIRICTPSLISGASFIRQENSNRLGSVSYQYRSVLHTTQNVPLLDITNENLGLSPFIDLNNDDVKDVLLLIYSSNHKYHLRLLKENVIDLKNFRKYVRTNWYVVISILDLSLSAIFDHRADDQVPVTTLKRKRGRPKKILGSMSTSTELEKITVTPTPYMNISSDLLDHTVDGQLPFTELKRKCGRPKKVLGSTSTQTDLEKITVNPTPYPTISSEILDHTADDQVPLTSLKRKRGRPKKKIIGSTSTQNDTFMNIIILFVNYIIIFSGVDFRDQVPPTNQKKKHGRPKKVLASTSAQSEYWDMGDANVECMYCGVMF</sequence>
<comment type="caution">
    <text evidence="1">The sequence shown here is derived from an EMBL/GenBank/DDBJ whole genome shotgun (WGS) entry which is preliminary data.</text>
</comment>
<reference evidence="2" key="1">
    <citation type="journal article" date="2019" name="Curr. Biol.">
        <title>Genome Sequence of Striga asiatica Provides Insight into the Evolution of Plant Parasitism.</title>
        <authorList>
            <person name="Yoshida S."/>
            <person name="Kim S."/>
            <person name="Wafula E.K."/>
            <person name="Tanskanen J."/>
            <person name="Kim Y.M."/>
            <person name="Honaas L."/>
            <person name="Yang Z."/>
            <person name="Spallek T."/>
            <person name="Conn C.E."/>
            <person name="Ichihashi Y."/>
            <person name="Cheong K."/>
            <person name="Cui S."/>
            <person name="Der J.P."/>
            <person name="Gundlach H."/>
            <person name="Jiao Y."/>
            <person name="Hori C."/>
            <person name="Ishida J.K."/>
            <person name="Kasahara H."/>
            <person name="Kiba T."/>
            <person name="Kim M.S."/>
            <person name="Koo N."/>
            <person name="Laohavisit A."/>
            <person name="Lee Y.H."/>
            <person name="Lumba S."/>
            <person name="McCourt P."/>
            <person name="Mortimer J.C."/>
            <person name="Mutuku J.M."/>
            <person name="Nomura T."/>
            <person name="Sasaki-Sekimoto Y."/>
            <person name="Seto Y."/>
            <person name="Wang Y."/>
            <person name="Wakatake T."/>
            <person name="Sakakibara H."/>
            <person name="Demura T."/>
            <person name="Yamaguchi S."/>
            <person name="Yoneyama K."/>
            <person name="Manabe R.I."/>
            <person name="Nelson D.C."/>
            <person name="Schulman A.H."/>
            <person name="Timko M.P."/>
            <person name="dePamphilis C.W."/>
            <person name="Choi D."/>
            <person name="Shirasu K."/>
        </authorList>
    </citation>
    <scope>NUCLEOTIDE SEQUENCE [LARGE SCALE GENOMIC DNA]</scope>
    <source>
        <strain evidence="2">cv. UVA1</strain>
    </source>
</reference>
<keyword evidence="1" id="KW-0238">DNA-binding</keyword>
<dbReference type="Proteomes" id="UP000325081">
    <property type="component" value="Unassembled WGS sequence"/>
</dbReference>
<dbReference type="OrthoDB" id="9937744at2759"/>
<evidence type="ECO:0000313" key="1">
    <source>
        <dbReference type="EMBL" id="GER57873.1"/>
    </source>
</evidence>
<proteinExistence type="predicted"/>
<protein>
    <submittedName>
        <fullName evidence="1">HMG (High mobility group) box protein withARID/BRIGHT DNA-binding domain</fullName>
    </submittedName>
</protein>
<name>A0A5A7RL20_STRAF</name>
<dbReference type="EMBL" id="BKCP01013736">
    <property type="protein sequence ID" value="GER57873.1"/>
    <property type="molecule type" value="Genomic_DNA"/>
</dbReference>
<keyword evidence="2" id="KW-1185">Reference proteome</keyword>
<accession>A0A5A7RL20</accession>
<dbReference type="SMART" id="SM00384">
    <property type="entry name" value="AT_hook"/>
    <property type="match status" value="4"/>
</dbReference>
<feature type="non-terminal residue" evidence="1">
    <location>
        <position position="350"/>
    </location>
</feature>
<dbReference type="AlphaFoldDB" id="A0A5A7RL20"/>
<gene>
    <name evidence="1" type="ORF">STAS_35701</name>
</gene>
<dbReference type="PRINTS" id="PR00929">
    <property type="entry name" value="ATHOOK"/>
</dbReference>
<dbReference type="InterPro" id="IPR017956">
    <property type="entry name" value="AT_hook_DNA-bd_motif"/>
</dbReference>
<organism evidence="1 2">
    <name type="scientific">Striga asiatica</name>
    <name type="common">Asiatic witchweed</name>
    <name type="synonym">Buchnera asiatica</name>
    <dbReference type="NCBI Taxonomy" id="4170"/>
    <lineage>
        <taxon>Eukaryota</taxon>
        <taxon>Viridiplantae</taxon>
        <taxon>Streptophyta</taxon>
        <taxon>Embryophyta</taxon>
        <taxon>Tracheophyta</taxon>
        <taxon>Spermatophyta</taxon>
        <taxon>Magnoliopsida</taxon>
        <taxon>eudicotyledons</taxon>
        <taxon>Gunneridae</taxon>
        <taxon>Pentapetalae</taxon>
        <taxon>asterids</taxon>
        <taxon>lamiids</taxon>
        <taxon>Lamiales</taxon>
        <taxon>Orobanchaceae</taxon>
        <taxon>Buchnereae</taxon>
        <taxon>Striga</taxon>
    </lineage>
</organism>
<evidence type="ECO:0000313" key="2">
    <source>
        <dbReference type="Proteomes" id="UP000325081"/>
    </source>
</evidence>